<evidence type="ECO:0000313" key="13">
    <source>
        <dbReference type="Proteomes" id="UP001501570"/>
    </source>
</evidence>
<feature type="domain" description="NAD-dependent epimerase/dehydratase" evidence="11">
    <location>
        <begin position="4"/>
        <end position="241"/>
    </location>
</feature>
<evidence type="ECO:0000256" key="5">
    <source>
        <dbReference type="ARBA" id="ARBA00013189"/>
    </source>
</evidence>
<protein>
    <recommendedName>
        <fullName evidence="6 10">UDP-glucose 4-epimerase</fullName>
        <ecNumber evidence="5 10">5.1.3.2</ecNumber>
    </recommendedName>
</protein>
<dbReference type="InterPro" id="IPR005886">
    <property type="entry name" value="UDP_G4E"/>
</dbReference>
<dbReference type="Gene3D" id="3.90.25.10">
    <property type="entry name" value="UDP-galactose 4-epimerase, domain 1"/>
    <property type="match status" value="1"/>
</dbReference>
<evidence type="ECO:0000256" key="3">
    <source>
        <dbReference type="ARBA" id="ARBA00004947"/>
    </source>
</evidence>
<evidence type="ECO:0000256" key="2">
    <source>
        <dbReference type="ARBA" id="ARBA00001911"/>
    </source>
</evidence>
<dbReference type="InterPro" id="IPR001509">
    <property type="entry name" value="Epimerase_deHydtase"/>
</dbReference>
<gene>
    <name evidence="12" type="primary">galE_3</name>
    <name evidence="12" type="ORF">GCM10023322_54500</name>
</gene>
<dbReference type="PANTHER" id="PTHR43725:SF53">
    <property type="entry name" value="UDP-ARABINOSE 4-EPIMERASE 1"/>
    <property type="match status" value="1"/>
</dbReference>
<organism evidence="12 13">
    <name type="scientific">Rugosimonospora acidiphila</name>
    <dbReference type="NCBI Taxonomy" id="556531"/>
    <lineage>
        <taxon>Bacteria</taxon>
        <taxon>Bacillati</taxon>
        <taxon>Actinomycetota</taxon>
        <taxon>Actinomycetes</taxon>
        <taxon>Micromonosporales</taxon>
        <taxon>Micromonosporaceae</taxon>
        <taxon>Rugosimonospora</taxon>
    </lineage>
</organism>
<dbReference type="EMBL" id="BAABJQ010000018">
    <property type="protein sequence ID" value="GAA5193162.1"/>
    <property type="molecule type" value="Genomic_DNA"/>
</dbReference>
<keyword evidence="13" id="KW-1185">Reference proteome</keyword>
<dbReference type="NCBIfam" id="TIGR01179">
    <property type="entry name" value="galE"/>
    <property type="match status" value="1"/>
</dbReference>
<dbReference type="Gene3D" id="3.40.50.720">
    <property type="entry name" value="NAD(P)-binding Rossmann-like Domain"/>
    <property type="match status" value="1"/>
</dbReference>
<dbReference type="InterPro" id="IPR036291">
    <property type="entry name" value="NAD(P)-bd_dom_sf"/>
</dbReference>
<accession>A0ABP9SBN0</accession>
<evidence type="ECO:0000256" key="1">
    <source>
        <dbReference type="ARBA" id="ARBA00000083"/>
    </source>
</evidence>
<dbReference type="Proteomes" id="UP001501570">
    <property type="component" value="Unassembled WGS sequence"/>
</dbReference>
<dbReference type="Pfam" id="PF01370">
    <property type="entry name" value="Epimerase"/>
    <property type="match status" value="1"/>
</dbReference>
<evidence type="ECO:0000256" key="7">
    <source>
        <dbReference type="ARBA" id="ARBA00023027"/>
    </source>
</evidence>
<sequence>MKLLVAGGAGYIGGVVTRLLLDAGHEVVVLDDLSTGRRDSVPDGVRFVQGRVHDVAAEVLDSSFDGVLHFAAFIEAGESVKHPEKYWENNLVGSLRLLDAMRSAGVRKIVFSSTAGVYGDPDQLPIVETAAARPPNPYGASKLAVDLALSGEATAYGIAAVSLRYFNVAGAHRCPDGTMVGERHDPESHLIPIALQVAAGKRDGLQLYGGDYPTPDGTCLRDYIHITDLARAHLLALSTMDCDADPATGRLTVPRESATGGHRIYNLGSGTGFSNREVVEVTRSVTGRPVPFEIAPRRAGDPASLVASSEKARVELGWVPQRPSLPDIVSDAWEFYRRELH</sequence>
<keyword evidence="7 10" id="KW-0520">NAD</keyword>
<name>A0ABP9SBN0_9ACTN</name>
<reference evidence="13" key="1">
    <citation type="journal article" date="2019" name="Int. J. Syst. Evol. Microbiol.">
        <title>The Global Catalogue of Microorganisms (GCM) 10K type strain sequencing project: providing services to taxonomists for standard genome sequencing and annotation.</title>
        <authorList>
            <consortium name="The Broad Institute Genomics Platform"/>
            <consortium name="The Broad Institute Genome Sequencing Center for Infectious Disease"/>
            <person name="Wu L."/>
            <person name="Ma J."/>
        </authorList>
    </citation>
    <scope>NUCLEOTIDE SEQUENCE [LARGE SCALE GENOMIC DNA]</scope>
    <source>
        <strain evidence="13">JCM 18304</strain>
    </source>
</reference>
<evidence type="ECO:0000259" key="11">
    <source>
        <dbReference type="Pfam" id="PF01370"/>
    </source>
</evidence>
<keyword evidence="9 10" id="KW-0119">Carbohydrate metabolism</keyword>
<evidence type="ECO:0000256" key="9">
    <source>
        <dbReference type="ARBA" id="ARBA00023277"/>
    </source>
</evidence>
<comment type="similarity">
    <text evidence="4 10">Belongs to the NAD(P)-dependent epimerase/dehydratase family.</text>
</comment>
<evidence type="ECO:0000256" key="8">
    <source>
        <dbReference type="ARBA" id="ARBA00023235"/>
    </source>
</evidence>
<dbReference type="EC" id="5.1.3.2" evidence="5 10"/>
<comment type="caution">
    <text evidence="12">The sequence shown here is derived from an EMBL/GenBank/DDBJ whole genome shotgun (WGS) entry which is preliminary data.</text>
</comment>
<dbReference type="RefSeq" id="WP_345634281.1">
    <property type="nucleotide sequence ID" value="NZ_BAABJQ010000018.1"/>
</dbReference>
<keyword evidence="8 10" id="KW-0413">Isomerase</keyword>
<dbReference type="PANTHER" id="PTHR43725">
    <property type="entry name" value="UDP-GLUCOSE 4-EPIMERASE"/>
    <property type="match status" value="1"/>
</dbReference>
<evidence type="ECO:0000313" key="12">
    <source>
        <dbReference type="EMBL" id="GAA5193162.1"/>
    </source>
</evidence>
<dbReference type="CDD" id="cd05247">
    <property type="entry name" value="UDP_G4E_1_SDR_e"/>
    <property type="match status" value="1"/>
</dbReference>
<evidence type="ECO:0000256" key="4">
    <source>
        <dbReference type="ARBA" id="ARBA00007637"/>
    </source>
</evidence>
<dbReference type="SUPFAM" id="SSF51735">
    <property type="entry name" value="NAD(P)-binding Rossmann-fold domains"/>
    <property type="match status" value="1"/>
</dbReference>
<comment type="subunit">
    <text evidence="10">Homodimer.</text>
</comment>
<evidence type="ECO:0000256" key="10">
    <source>
        <dbReference type="RuleBase" id="RU366046"/>
    </source>
</evidence>
<comment type="pathway">
    <text evidence="3 10">Carbohydrate metabolism; galactose metabolism.</text>
</comment>
<comment type="cofactor">
    <cofactor evidence="2 10">
        <name>NAD(+)</name>
        <dbReference type="ChEBI" id="CHEBI:57540"/>
    </cofactor>
</comment>
<evidence type="ECO:0000256" key="6">
    <source>
        <dbReference type="ARBA" id="ARBA00018569"/>
    </source>
</evidence>
<proteinExistence type="inferred from homology"/>
<comment type="catalytic activity">
    <reaction evidence="1 10">
        <text>UDP-alpha-D-glucose = UDP-alpha-D-galactose</text>
        <dbReference type="Rhea" id="RHEA:22168"/>
        <dbReference type="ChEBI" id="CHEBI:58885"/>
        <dbReference type="ChEBI" id="CHEBI:66914"/>
        <dbReference type="EC" id="5.1.3.2"/>
    </reaction>
</comment>